<gene>
    <name evidence="3" type="ORF">EJD97_020846</name>
</gene>
<comment type="caution">
    <text evidence="3">The sequence shown here is derived from an EMBL/GenBank/DDBJ whole genome shotgun (WGS) entry which is preliminary data.</text>
</comment>
<dbReference type="GO" id="GO:0010506">
    <property type="term" value="P:regulation of autophagy"/>
    <property type="evidence" value="ECO:0007669"/>
    <property type="project" value="InterPro"/>
</dbReference>
<reference evidence="3" key="1">
    <citation type="submission" date="2019-05" db="EMBL/GenBank/DDBJ databases">
        <title>The de novo reference genome and transcriptome assemblies of the wild tomato species Solanum chilense.</title>
        <authorList>
            <person name="Stam R."/>
            <person name="Nosenko T."/>
            <person name="Hoerger A.C."/>
            <person name="Stephan W."/>
            <person name="Seidel M.A."/>
            <person name="Kuhn J.M.M."/>
            <person name="Haberer G."/>
            <person name="Tellier A."/>
        </authorList>
    </citation>
    <scope>NUCLEOTIDE SEQUENCE</scope>
    <source>
        <tissue evidence="3">Mature leaves</tissue>
    </source>
</reference>
<feature type="region of interest" description="Disordered" evidence="1">
    <location>
        <begin position="341"/>
        <end position="463"/>
    </location>
</feature>
<dbReference type="GO" id="GO:0005765">
    <property type="term" value="C:lysosomal membrane"/>
    <property type="evidence" value="ECO:0007669"/>
    <property type="project" value="TreeGrafter"/>
</dbReference>
<feature type="compositionally biased region" description="Polar residues" evidence="1">
    <location>
        <begin position="348"/>
        <end position="368"/>
    </location>
</feature>
<dbReference type="GO" id="GO:0035658">
    <property type="term" value="C:Mon1-Ccz1 complex"/>
    <property type="evidence" value="ECO:0007669"/>
    <property type="project" value="InterPro"/>
</dbReference>
<accession>A0A6N2C896</accession>
<feature type="compositionally biased region" description="Polar residues" evidence="1">
    <location>
        <begin position="404"/>
        <end position="423"/>
    </location>
</feature>
<organism evidence="3">
    <name type="scientific">Solanum chilense</name>
    <name type="common">Tomato</name>
    <name type="synonym">Lycopersicon chilense</name>
    <dbReference type="NCBI Taxonomy" id="4083"/>
    <lineage>
        <taxon>Eukaryota</taxon>
        <taxon>Viridiplantae</taxon>
        <taxon>Streptophyta</taxon>
        <taxon>Embryophyta</taxon>
        <taxon>Tracheophyta</taxon>
        <taxon>Spermatophyta</taxon>
        <taxon>Magnoliopsida</taxon>
        <taxon>eudicotyledons</taxon>
        <taxon>Gunneridae</taxon>
        <taxon>Pentapetalae</taxon>
        <taxon>asterids</taxon>
        <taxon>lamiids</taxon>
        <taxon>Solanales</taxon>
        <taxon>Solanaceae</taxon>
        <taxon>Solanoideae</taxon>
        <taxon>Solaneae</taxon>
        <taxon>Solanum</taxon>
        <taxon>Solanum subgen. Lycopersicon</taxon>
    </lineage>
</organism>
<dbReference type="AlphaFoldDB" id="A0A6N2C896"/>
<protein>
    <recommendedName>
        <fullName evidence="2">Mic1 domain-containing protein</fullName>
    </recommendedName>
</protein>
<dbReference type="EMBL" id="RXGB01000615">
    <property type="protein sequence ID" value="TMX02598.1"/>
    <property type="molecule type" value="Genomic_DNA"/>
</dbReference>
<proteinExistence type="predicted"/>
<dbReference type="GO" id="GO:0031902">
    <property type="term" value="C:late endosome membrane"/>
    <property type="evidence" value="ECO:0007669"/>
    <property type="project" value="TreeGrafter"/>
</dbReference>
<evidence type="ECO:0000313" key="3">
    <source>
        <dbReference type="EMBL" id="TMX02598.1"/>
    </source>
</evidence>
<dbReference type="InterPro" id="IPR040371">
    <property type="entry name" value="RMC1"/>
</dbReference>
<sequence>MILLLAGNYCKPSQKWRDKFEPFSRRFRTGRVHPIRDICYWKGGLELFSCSSGIRSLQLVETKKLNVSWYVYTHESRLVLLATGMQCKNLTGYQISSVGIVRLPRFDMAMAKSEANSKPVLAAEDVYIVTVYGRIYCLQLDKIAMQLHCYRFYRDAVIQQGSLPVYSNKIAVSVVDNVLLVHQVDAKVVIIYDIFADSQVPVSAPLPLLVRGFSRANAAASQLMGQNIEGLEGKDSNHGETIIYADEWVFFVPDLICDTANGVLWKIHLDLEAISSSSSEVQTVLEFLQRRKLEANKAKQLCLAMARTIILERRPLPMVARAIDVLVNCFSLSIKTGKHHMGSKVERSSTTSGSNVNSAIDESISQADTSEKSPKQESGSGTHDKSIVKSSSVTSESEDNVSSAQNRGKSINVDLSSSEQNGGNLVGTDASGDEAQPSVVRPQAPGSGSTSLRTDEQQESLVTSTAISPDDLCSFVFVPVEEEMAGDSSYLVAIVVEFLRSANLERLKVPLNIYVLMIQLLARNENYAELGLFIMNKIIEPSKEVAMQLLASGRHNFQTRKLGLDMLRELALHHDYVLLLVQDGYYLEALRYARKTKVNTVQPSLFLEAAYASNDSQHLAAVLRFFSDFIPRFKSTTDHQTFSRYLAEMNTMITASGTKS</sequence>
<dbReference type="Pfam" id="PF07035">
    <property type="entry name" value="RMC1_C"/>
    <property type="match status" value="1"/>
</dbReference>
<evidence type="ECO:0000259" key="2">
    <source>
        <dbReference type="Pfam" id="PF07035"/>
    </source>
</evidence>
<feature type="compositionally biased region" description="Low complexity" evidence="1">
    <location>
        <begin position="388"/>
        <end position="403"/>
    </location>
</feature>
<dbReference type="PANTHER" id="PTHR12897">
    <property type="entry name" value="COLON CANCER-ASSOCIATED PROTEIN MIC1"/>
    <property type="match status" value="1"/>
</dbReference>
<dbReference type="InterPro" id="IPR009755">
    <property type="entry name" value="RMC1_C"/>
</dbReference>
<name>A0A6N2C896_SOLCI</name>
<feature type="domain" description="Mic1" evidence="2">
    <location>
        <begin position="453"/>
        <end position="637"/>
    </location>
</feature>
<dbReference type="PANTHER" id="PTHR12897:SF4">
    <property type="entry name" value="REGULATOR OF MON1-CCZ1 COMPLEX"/>
    <property type="match status" value="1"/>
</dbReference>
<evidence type="ECO:0000256" key="1">
    <source>
        <dbReference type="SAM" id="MobiDB-lite"/>
    </source>
</evidence>